<dbReference type="EMBL" id="HBHQ01022279">
    <property type="protein sequence ID" value="CAD9823226.1"/>
    <property type="molecule type" value="Transcribed_RNA"/>
</dbReference>
<name>A0A7S2XRI3_9STRA</name>
<reference evidence="1" key="1">
    <citation type="submission" date="2021-01" db="EMBL/GenBank/DDBJ databases">
        <authorList>
            <person name="Corre E."/>
            <person name="Pelletier E."/>
            <person name="Niang G."/>
            <person name="Scheremetjew M."/>
            <person name="Finn R."/>
            <person name="Kale V."/>
            <person name="Holt S."/>
            <person name="Cochrane G."/>
            <person name="Meng A."/>
            <person name="Brown T."/>
            <person name="Cohen L."/>
        </authorList>
    </citation>
    <scope>NUCLEOTIDE SEQUENCE</scope>
    <source>
        <strain evidence="1">CCMP2084</strain>
    </source>
</reference>
<gene>
    <name evidence="1" type="ORF">ASEP1449_LOCUS15060</name>
</gene>
<protein>
    <submittedName>
        <fullName evidence="1">Uncharacterized protein</fullName>
    </submittedName>
</protein>
<organism evidence="1">
    <name type="scientific">Attheya septentrionalis</name>
    <dbReference type="NCBI Taxonomy" id="420275"/>
    <lineage>
        <taxon>Eukaryota</taxon>
        <taxon>Sar</taxon>
        <taxon>Stramenopiles</taxon>
        <taxon>Ochrophyta</taxon>
        <taxon>Bacillariophyta</taxon>
        <taxon>Coscinodiscophyceae</taxon>
        <taxon>Chaetocerotophycidae</taxon>
        <taxon>Chaetocerotales</taxon>
        <taxon>Attheyaceae</taxon>
        <taxon>Attheya</taxon>
    </lineage>
</organism>
<sequence length="162" mass="18337">MMRSRHLLLRSSRLLPSPRLPNHPTHIQQPIVWLLPRLFSSHKNNPNDWMVQAELDAIAATNAKASKRGTMNDQMMNKFQHELDSEKVDNAIKLQDKLKLMIQKCHDARPGAVDTRGRKLYSALRKKALQMRQDLITQREAAGMSSDAAGIVEAAFPIPPNV</sequence>
<evidence type="ECO:0000313" key="1">
    <source>
        <dbReference type="EMBL" id="CAD9823226.1"/>
    </source>
</evidence>
<dbReference type="AlphaFoldDB" id="A0A7S2XRI3"/>
<accession>A0A7S2XRI3</accession>
<proteinExistence type="predicted"/>